<feature type="compositionally biased region" description="Polar residues" evidence="5">
    <location>
        <begin position="29"/>
        <end position="45"/>
    </location>
</feature>
<gene>
    <name evidence="7" type="ordered locus">Cd36_80250</name>
    <name evidence="8" type="ORF">CD36_80250</name>
</gene>
<dbReference type="HOGENOM" id="CLU_344519_0_0_1"/>
<feature type="region of interest" description="Disordered" evidence="5">
    <location>
        <begin position="747"/>
        <end position="830"/>
    </location>
</feature>
<accession>B9WD06</accession>
<sequence length="848" mass="97690">MSSLKDKDYPSLKRKGTSIGSGSYKPVNTLGTATDRPNSNNGPEETFLSNITMKESYAAVNDPSLSLERAKERRHRLNGLAEILKTNSSPTVSSDVTEFQIRDCFGNAVTIPAKDLRDEPAVSINLKSFHKVGGAYYRSTMHRSHSLQISRSGEYICIFERDSPKSDFLINIDTQLKSLSFAPEAFVMELDEGHETIIASHYGRDKEVREYFQNNPTNKVDPSKTLSGNALQRLEKTVQLENDNDFDFTGRKVSRNRPSRVRTRLESKAFWSSVAEENKEDPLDIVKATDDPAIESIFVEDDYVPYEKPAPFDPDLQYTFPDNKIFRITAKDFATLYNNDWINDAVMDFCIRFDIEEAITQGFVKREDVYAFNSFFYTKLMSGKTGDYYDRVKRWVQKIDLMSFSHIIMPINEKHHWYCCIIRGLPTLLEMIKSEGEKPDTERQDSEEKFKKWGVDIFVFDSLGLRRDNVKKPLKAFLIDYCKDKYNYDVNTDQIRVTAARVPRQNNYNDCGLHVIYNVKKWLLNIEACESFWRKGQRAAMRTIFLADERNKMRRYWIDTLLKLHSEQIPANGNTSGANIEEEDDDDIVEIVDTKTIVQPSLPSSDSVTKKQSNIVFKNIVLNQEFCNESIPRFVIDTLNKIFPRSLHIPDDVKKLVATFIKDAQNEVSTEQELKETFIRNYEVIKKETENQNRPKNKTLRIDDAISNLRIDPGVFFAPNGNGSHRSLNEETSGIRQDHLLEEIDIRPIIKAMRTPPKSDRAKQDEQEGDSTESDDSSLSKNNENNNSEPDTASKHSTSGKHLQVDVIDLEEDRNSRHRATRSRQRAKQNIMNLTIFDNIGRKRRKHE</sequence>
<feature type="compositionally biased region" description="Basic and acidic residues" evidence="5">
    <location>
        <begin position="1"/>
        <end position="11"/>
    </location>
</feature>
<feature type="compositionally biased region" description="Basic and acidic residues" evidence="5">
    <location>
        <begin position="757"/>
        <end position="766"/>
    </location>
</feature>
<evidence type="ECO:0000259" key="6">
    <source>
        <dbReference type="PROSITE" id="PS50600"/>
    </source>
</evidence>
<feature type="compositionally biased region" description="Basic residues" evidence="5">
    <location>
        <begin position="816"/>
        <end position="827"/>
    </location>
</feature>
<comment type="similarity">
    <text evidence="1">Belongs to the peptidase C48 family.</text>
</comment>
<dbReference type="EC" id="3.4.22.-" evidence="8"/>
<dbReference type="Pfam" id="PF02902">
    <property type="entry name" value="Peptidase_C48"/>
    <property type="match status" value="1"/>
</dbReference>
<keyword evidence="3 8" id="KW-0378">Hydrolase</keyword>
<keyword evidence="2 8" id="KW-0645">Protease</keyword>
<dbReference type="eggNOG" id="KOG0779">
    <property type="taxonomic scope" value="Eukaryota"/>
</dbReference>
<evidence type="ECO:0000256" key="2">
    <source>
        <dbReference type="ARBA" id="ARBA00022670"/>
    </source>
</evidence>
<dbReference type="PROSITE" id="PS50600">
    <property type="entry name" value="ULP_PROTEASE"/>
    <property type="match status" value="1"/>
</dbReference>
<dbReference type="CGD" id="CAL0000161342">
    <property type="gene designation" value="Cd36_80250"/>
</dbReference>
<evidence type="ECO:0000256" key="5">
    <source>
        <dbReference type="SAM" id="MobiDB-lite"/>
    </source>
</evidence>
<dbReference type="RefSeq" id="XP_002418973.1">
    <property type="nucleotide sequence ID" value="XM_002418928.1"/>
</dbReference>
<dbReference type="GO" id="GO:0008234">
    <property type="term" value="F:cysteine-type peptidase activity"/>
    <property type="evidence" value="ECO:0007669"/>
    <property type="project" value="UniProtKB-KW"/>
</dbReference>
<dbReference type="KEGG" id="cdu:CD36_80250"/>
<name>B9WD06_CANDC</name>
<dbReference type="EMBL" id="FM992690">
    <property type="protein sequence ID" value="CAX42555.1"/>
    <property type="molecule type" value="Genomic_DNA"/>
</dbReference>
<dbReference type="InterPro" id="IPR003653">
    <property type="entry name" value="Peptidase_C48_C"/>
</dbReference>
<dbReference type="PANTHER" id="PTHR46915">
    <property type="entry name" value="UBIQUITIN-LIKE PROTEASE 4-RELATED"/>
    <property type="match status" value="1"/>
</dbReference>
<evidence type="ECO:0000313" key="7">
    <source>
        <dbReference type="CGD" id="CAL0000161342"/>
    </source>
</evidence>
<evidence type="ECO:0000256" key="4">
    <source>
        <dbReference type="ARBA" id="ARBA00022807"/>
    </source>
</evidence>
<dbReference type="GeneID" id="8046755"/>
<keyword evidence="9" id="KW-1185">Reference proteome</keyword>
<dbReference type="InterPro" id="IPR038765">
    <property type="entry name" value="Papain-like_cys_pep_sf"/>
</dbReference>
<evidence type="ECO:0000313" key="8">
    <source>
        <dbReference type="EMBL" id="CAX42555.1"/>
    </source>
</evidence>
<organism evidence="8 9">
    <name type="scientific">Candida dubliniensis (strain CD36 / ATCC MYA-646 / CBS 7987 / NCPF 3949 / NRRL Y-17841)</name>
    <name type="common">Yeast</name>
    <dbReference type="NCBI Taxonomy" id="573826"/>
    <lineage>
        <taxon>Eukaryota</taxon>
        <taxon>Fungi</taxon>
        <taxon>Dikarya</taxon>
        <taxon>Ascomycota</taxon>
        <taxon>Saccharomycotina</taxon>
        <taxon>Pichiomycetes</taxon>
        <taxon>Debaryomycetaceae</taxon>
        <taxon>Candida/Lodderomyces clade</taxon>
        <taxon>Candida</taxon>
    </lineage>
</organism>
<dbReference type="GO" id="GO:0019783">
    <property type="term" value="F:ubiquitin-like protein peptidase activity"/>
    <property type="evidence" value="ECO:0007669"/>
    <property type="project" value="UniProtKB-ARBA"/>
</dbReference>
<protein>
    <submittedName>
        <fullName evidence="8">Ubiquitin-like-specific protease, putative</fullName>
        <ecNumber evidence="8">3.4.22.-</ecNumber>
    </submittedName>
</protein>
<feature type="region of interest" description="Disordered" evidence="5">
    <location>
        <begin position="1"/>
        <end position="45"/>
    </location>
</feature>
<feature type="compositionally biased region" description="Low complexity" evidence="5">
    <location>
        <begin position="777"/>
        <end position="791"/>
    </location>
</feature>
<dbReference type="PANTHER" id="PTHR46915:SF2">
    <property type="entry name" value="UBIQUITIN-LIKE PROTEASE 4"/>
    <property type="match status" value="1"/>
</dbReference>
<dbReference type="Proteomes" id="UP000002605">
    <property type="component" value="Chromosome 3"/>
</dbReference>
<feature type="domain" description="Ubiquitin-like protease family profile" evidence="6">
    <location>
        <begin position="326"/>
        <end position="522"/>
    </location>
</feature>
<dbReference type="GO" id="GO:0006508">
    <property type="term" value="P:proteolysis"/>
    <property type="evidence" value="ECO:0007669"/>
    <property type="project" value="UniProtKB-KW"/>
</dbReference>
<feature type="compositionally biased region" description="Acidic residues" evidence="5">
    <location>
        <begin position="767"/>
        <end position="776"/>
    </location>
</feature>
<evidence type="ECO:0000256" key="3">
    <source>
        <dbReference type="ARBA" id="ARBA00022801"/>
    </source>
</evidence>
<dbReference type="OrthoDB" id="442460at2759"/>
<dbReference type="GO" id="GO:0016926">
    <property type="term" value="P:protein desumoylation"/>
    <property type="evidence" value="ECO:0007669"/>
    <property type="project" value="UniProtKB-ARBA"/>
</dbReference>
<reference evidence="8 9" key="1">
    <citation type="journal article" date="2009" name="Genome Res.">
        <title>Comparative genomics of the fungal pathogens Candida dubliniensis and Candida albicans.</title>
        <authorList>
            <person name="Jackson A.P."/>
            <person name="Gamble J.A."/>
            <person name="Yeomans T."/>
            <person name="Moran G.P."/>
            <person name="Saunders D."/>
            <person name="Harris D."/>
            <person name="Aslett M."/>
            <person name="Barrell J.F."/>
            <person name="Butler G."/>
            <person name="Citiulo F."/>
            <person name="Coleman D.C."/>
            <person name="de Groot P.W.J."/>
            <person name="Goodwin T.J."/>
            <person name="Quail M.A."/>
            <person name="McQuillan J."/>
            <person name="Munro C.A."/>
            <person name="Pain A."/>
            <person name="Poulter R.T."/>
            <person name="Rajandream M.A."/>
            <person name="Renauld H."/>
            <person name="Spiering M.J."/>
            <person name="Tivey A."/>
            <person name="Gow N.A.R."/>
            <person name="Barrell B."/>
            <person name="Sullivan D.J."/>
            <person name="Berriman M."/>
        </authorList>
    </citation>
    <scope>NUCLEOTIDE SEQUENCE [LARGE SCALE GENOMIC DNA]</scope>
    <source>
        <strain evidence="9">CD36 / ATCC MYA-646 / CBS 7987 / NCPF 3949 / NRRL Y-17841</strain>
    </source>
</reference>
<dbReference type="VEuPathDB" id="FungiDB:CD36_80250"/>
<evidence type="ECO:0000313" key="9">
    <source>
        <dbReference type="Proteomes" id="UP000002605"/>
    </source>
</evidence>
<dbReference type="AlphaFoldDB" id="B9WD06"/>
<dbReference type="SUPFAM" id="SSF54001">
    <property type="entry name" value="Cysteine proteinases"/>
    <property type="match status" value="1"/>
</dbReference>
<keyword evidence="4" id="KW-0788">Thiol protease</keyword>
<proteinExistence type="inferred from homology"/>
<evidence type="ECO:0000256" key="1">
    <source>
        <dbReference type="ARBA" id="ARBA00005234"/>
    </source>
</evidence>
<dbReference type="Gene3D" id="3.40.395.10">
    <property type="entry name" value="Adenoviral Proteinase, Chain A"/>
    <property type="match status" value="1"/>
</dbReference>